<feature type="domain" description="Peptidase M20 dimerisation" evidence="8">
    <location>
        <begin position="672"/>
        <end position="796"/>
    </location>
</feature>
<dbReference type="PANTHER" id="PTHR43270:SF8">
    <property type="entry name" value="DI- AND TRIPEPTIDASE DUG2-RELATED"/>
    <property type="match status" value="1"/>
</dbReference>
<dbReference type="SUPFAM" id="SSF50978">
    <property type="entry name" value="WD40 repeat-like"/>
    <property type="match status" value="1"/>
</dbReference>
<dbReference type="InterPro" id="IPR011650">
    <property type="entry name" value="Peptidase_M20_dimer"/>
</dbReference>
<comment type="similarity">
    <text evidence="1">Belongs to the peptidase M20A family.</text>
</comment>
<dbReference type="OrthoDB" id="7832001at2759"/>
<dbReference type="GO" id="GO:0006751">
    <property type="term" value="P:glutathione catabolic process"/>
    <property type="evidence" value="ECO:0007669"/>
    <property type="project" value="InterPro"/>
</dbReference>
<reference evidence="9" key="1">
    <citation type="journal article" date="2020" name="New Phytol.">
        <title>Comparative genomics reveals dynamic genome evolution in host specialist ectomycorrhizal fungi.</title>
        <authorList>
            <person name="Lofgren L.A."/>
            <person name="Nguyen N.H."/>
            <person name="Vilgalys R."/>
            <person name="Ruytinx J."/>
            <person name="Liao H.L."/>
            <person name="Branco S."/>
            <person name="Kuo A."/>
            <person name="LaButti K."/>
            <person name="Lipzen A."/>
            <person name="Andreopoulos W."/>
            <person name="Pangilinan J."/>
            <person name="Riley R."/>
            <person name="Hundley H."/>
            <person name="Na H."/>
            <person name="Barry K."/>
            <person name="Grigoriev I.V."/>
            <person name="Stajich J.E."/>
            <person name="Kennedy P.G."/>
        </authorList>
    </citation>
    <scope>NUCLEOTIDE SEQUENCE</scope>
    <source>
        <strain evidence="9">DOB743</strain>
    </source>
</reference>
<keyword evidence="4" id="KW-0479">Metal-binding</keyword>
<dbReference type="EMBL" id="JABBWD010000022">
    <property type="protein sequence ID" value="KAG1777161.1"/>
    <property type="molecule type" value="Genomic_DNA"/>
</dbReference>
<accession>A0A9P6ZWL7</accession>
<dbReference type="SUPFAM" id="SSF53187">
    <property type="entry name" value="Zn-dependent exopeptidases"/>
    <property type="match status" value="1"/>
</dbReference>
<evidence type="ECO:0000259" key="8">
    <source>
        <dbReference type="Pfam" id="PF07687"/>
    </source>
</evidence>
<dbReference type="InterPro" id="IPR002933">
    <property type="entry name" value="Peptidase_M20"/>
</dbReference>
<evidence type="ECO:0000256" key="7">
    <source>
        <dbReference type="PROSITE-ProRule" id="PRU00221"/>
    </source>
</evidence>
<dbReference type="InterPro" id="IPR051458">
    <property type="entry name" value="Cyt/Met_Dipeptidase"/>
</dbReference>
<dbReference type="Proteomes" id="UP000714275">
    <property type="component" value="Unassembled WGS sequence"/>
</dbReference>
<protein>
    <submittedName>
        <fullName evidence="9">Glutathione degradosome</fullName>
    </submittedName>
</protein>
<dbReference type="PANTHER" id="PTHR43270">
    <property type="entry name" value="BETA-ALA-HIS DIPEPTIDASE"/>
    <property type="match status" value="1"/>
</dbReference>
<keyword evidence="3" id="KW-0645">Protease</keyword>
<dbReference type="PROSITE" id="PS50294">
    <property type="entry name" value="WD_REPEATS_REGION"/>
    <property type="match status" value="1"/>
</dbReference>
<dbReference type="SMART" id="SM00320">
    <property type="entry name" value="WD40"/>
    <property type="match status" value="6"/>
</dbReference>
<evidence type="ECO:0000256" key="4">
    <source>
        <dbReference type="ARBA" id="ARBA00022723"/>
    </source>
</evidence>
<evidence type="ECO:0000256" key="5">
    <source>
        <dbReference type="ARBA" id="ARBA00022737"/>
    </source>
</evidence>
<dbReference type="AlphaFoldDB" id="A0A9P6ZWL7"/>
<proteinExistence type="inferred from homology"/>
<dbReference type="InterPro" id="IPR015943">
    <property type="entry name" value="WD40/YVTN_repeat-like_dom_sf"/>
</dbReference>
<organism evidence="9 10">
    <name type="scientific">Suillus placidus</name>
    <dbReference type="NCBI Taxonomy" id="48579"/>
    <lineage>
        <taxon>Eukaryota</taxon>
        <taxon>Fungi</taxon>
        <taxon>Dikarya</taxon>
        <taxon>Basidiomycota</taxon>
        <taxon>Agaricomycotina</taxon>
        <taxon>Agaricomycetes</taxon>
        <taxon>Agaricomycetidae</taxon>
        <taxon>Boletales</taxon>
        <taxon>Suillineae</taxon>
        <taxon>Suillaceae</taxon>
        <taxon>Suillus</taxon>
    </lineage>
</organism>
<keyword evidence="5" id="KW-0677">Repeat</keyword>
<dbReference type="PIRSF" id="PIRSF037237">
    <property type="entry name" value="Peptidase_WD_repeats_DUG2"/>
    <property type="match status" value="1"/>
</dbReference>
<keyword evidence="10" id="KW-1185">Reference proteome</keyword>
<dbReference type="InterPro" id="IPR020472">
    <property type="entry name" value="WD40_PAC1"/>
</dbReference>
<dbReference type="Pfam" id="PF01546">
    <property type="entry name" value="Peptidase_M20"/>
    <property type="match status" value="1"/>
</dbReference>
<dbReference type="PROSITE" id="PS50082">
    <property type="entry name" value="WD_REPEATS_2"/>
    <property type="match status" value="1"/>
</dbReference>
<evidence type="ECO:0000256" key="1">
    <source>
        <dbReference type="ARBA" id="ARBA00006247"/>
    </source>
</evidence>
<dbReference type="Gene3D" id="3.40.630.10">
    <property type="entry name" value="Zn peptidases"/>
    <property type="match status" value="2"/>
</dbReference>
<dbReference type="InterPro" id="IPR036322">
    <property type="entry name" value="WD40_repeat_dom_sf"/>
</dbReference>
<evidence type="ECO:0000256" key="6">
    <source>
        <dbReference type="ARBA" id="ARBA00022801"/>
    </source>
</evidence>
<evidence type="ECO:0000256" key="2">
    <source>
        <dbReference type="ARBA" id="ARBA00022574"/>
    </source>
</evidence>
<dbReference type="GO" id="GO:0006508">
    <property type="term" value="P:proteolysis"/>
    <property type="evidence" value="ECO:0007669"/>
    <property type="project" value="UniProtKB-KW"/>
</dbReference>
<feature type="repeat" description="WD" evidence="7">
    <location>
        <begin position="89"/>
        <end position="121"/>
    </location>
</feature>
<dbReference type="GO" id="GO:0046872">
    <property type="term" value="F:metal ion binding"/>
    <property type="evidence" value="ECO:0007669"/>
    <property type="project" value="UniProtKB-KW"/>
</dbReference>
<dbReference type="InterPro" id="IPR001680">
    <property type="entry name" value="WD40_rpt"/>
</dbReference>
<dbReference type="GO" id="GO:0008233">
    <property type="term" value="F:peptidase activity"/>
    <property type="evidence" value="ECO:0007669"/>
    <property type="project" value="UniProtKB-KW"/>
</dbReference>
<dbReference type="Gene3D" id="2.130.10.10">
    <property type="entry name" value="YVTN repeat-like/Quinoprotein amine dehydrogenase"/>
    <property type="match status" value="2"/>
</dbReference>
<keyword evidence="2 7" id="KW-0853">WD repeat</keyword>
<evidence type="ECO:0000256" key="3">
    <source>
        <dbReference type="ARBA" id="ARBA00022670"/>
    </source>
</evidence>
<keyword evidence="6" id="KW-0378">Hydrolase</keyword>
<evidence type="ECO:0000313" key="10">
    <source>
        <dbReference type="Proteomes" id="UP000714275"/>
    </source>
</evidence>
<gene>
    <name evidence="9" type="ORF">EV702DRAFT_1028274</name>
</gene>
<comment type="caution">
    <text evidence="9">The sequence shown here is derived from an EMBL/GenBank/DDBJ whole genome shotgun (WGS) entry which is preliminary data.</text>
</comment>
<dbReference type="PRINTS" id="PR00320">
    <property type="entry name" value="GPROTEINBRPT"/>
</dbReference>
<dbReference type="Pfam" id="PF00400">
    <property type="entry name" value="WD40"/>
    <property type="match status" value="3"/>
</dbReference>
<sequence length="912" mass="99554">MATQHNGCSSSCVYPMFLSTHLDIPRDGQASVSRPIRSAAPPPRLLHSLGDENKSVLSLMANASHIFTGGQGQDIAVWDRHTFTLKTSLRGHIGSILALELAEEKGWLFSASGDSTVRVWSTVTFLPVYILNPYLETGAGDLFSLAWNPAMEIIYIGCQNTSLQWQGFCKFQLDRRAEEQCGSGTSTPTRKVHKFFDSYPQYTHRPADLQANNFSMSPSTSQGAFVGTSSLINISATNVIDSAHFGYIYCMALLPSTREGTGHLAQKPGQNYYLVTGSGDETVKIWRCNQFGLNMMHSFDCQHGAVLAIVASGETIYAGCQDGHVKVLDFETRTLVRSIIVQENVDVLSLSIMHSDLYTCSANGHIHRWSSSFDCTASWQAHDGIVLSSVVSCSSDRKSFCLITGANDGFVKVWAIVPKAEDDLSQLREVSTLISDSDATQGMSCCHLRPQSLNFVGDTMTYALSKFVSIPSVSSDPSHREDCRQAAIWLKKGLNQLGAQSALLPTHEAGSPLVLGTFHGTQGKHPKPRILFYGYYNCFIGLISPYGLSNRHYDVISAPPEGWGTDPFIVSGRNGYLYGRGVTDDKGPIMAVACAAAELLQNRALGVDLVFLIEGEEETGSAGFIDAIKEHKHLIGNIDAILLSNSTWISEHHPCITYGLRGVVHSTVEITSGVPDLHSGVEGGAAPEPMFDMIRLLATLMGGEGKVAIPDFYNHVRHQTEAEKQLYDVLSKVTQKPGSVLSSRWSEPSLTVHNIDVSGPRNSTVIPGKVTAKVSLRIVPDQDLETIAQSLANHLRGSFDKFKSPNQLSVSIDRTADWWLGNLDGPWFKALKAAVHDEWDVEPLLIREGGSIPSIPYLEKEFGCPALHLPLGQSTDQAHLPNERISLNNLSRGKSVIKRFLSIATNLHAPTE</sequence>
<dbReference type="Pfam" id="PF07687">
    <property type="entry name" value="M20_dimer"/>
    <property type="match status" value="1"/>
</dbReference>
<name>A0A9P6ZWL7_9AGAM</name>
<evidence type="ECO:0000313" key="9">
    <source>
        <dbReference type="EMBL" id="KAG1777161.1"/>
    </source>
</evidence>
<dbReference type="Gene3D" id="3.30.70.360">
    <property type="match status" value="1"/>
</dbReference>
<dbReference type="InterPro" id="IPR017149">
    <property type="entry name" value="GSH_degradosome_Dug2"/>
</dbReference>